<comment type="caution">
    <text evidence="2">The sequence shown here is derived from an EMBL/GenBank/DDBJ whole genome shotgun (WGS) entry which is preliminary data.</text>
</comment>
<feature type="transmembrane region" description="Helical" evidence="1">
    <location>
        <begin position="76"/>
        <end position="98"/>
    </location>
</feature>
<organism evidence="2 3">
    <name type="scientific">Rhizobium glycinendophyticum</name>
    <dbReference type="NCBI Taxonomy" id="2589807"/>
    <lineage>
        <taxon>Bacteria</taxon>
        <taxon>Pseudomonadati</taxon>
        <taxon>Pseudomonadota</taxon>
        <taxon>Alphaproteobacteria</taxon>
        <taxon>Hyphomicrobiales</taxon>
        <taxon>Rhizobiaceae</taxon>
        <taxon>Rhizobium/Agrobacterium group</taxon>
        <taxon>Rhizobium</taxon>
    </lineage>
</organism>
<feature type="transmembrane region" description="Helical" evidence="1">
    <location>
        <begin position="31"/>
        <end position="51"/>
    </location>
</feature>
<dbReference type="OrthoDB" id="8451465at2"/>
<keyword evidence="3" id="KW-1185">Reference proteome</keyword>
<feature type="transmembrane region" description="Helical" evidence="1">
    <location>
        <begin position="5"/>
        <end position="25"/>
    </location>
</feature>
<evidence type="ECO:0000313" key="2">
    <source>
        <dbReference type="EMBL" id="TPP06536.1"/>
    </source>
</evidence>
<dbReference type="RefSeq" id="WP_140830226.1">
    <property type="nucleotide sequence ID" value="NZ_VFYP01000003.1"/>
</dbReference>
<dbReference type="EMBL" id="VFYP01000003">
    <property type="protein sequence ID" value="TPP06536.1"/>
    <property type="molecule type" value="Genomic_DNA"/>
</dbReference>
<evidence type="ECO:0000313" key="3">
    <source>
        <dbReference type="Proteomes" id="UP000316429"/>
    </source>
</evidence>
<gene>
    <name evidence="2" type="ORF">FJQ55_17455</name>
</gene>
<evidence type="ECO:0000256" key="1">
    <source>
        <dbReference type="SAM" id="Phobius"/>
    </source>
</evidence>
<keyword evidence="1" id="KW-1133">Transmembrane helix</keyword>
<keyword evidence="1" id="KW-0812">Transmembrane</keyword>
<dbReference type="AlphaFoldDB" id="A0A504U9Y3"/>
<feature type="transmembrane region" description="Helical" evidence="1">
    <location>
        <begin position="104"/>
        <end position="122"/>
    </location>
</feature>
<accession>A0A504U9Y3</accession>
<proteinExistence type="predicted"/>
<dbReference type="Proteomes" id="UP000316429">
    <property type="component" value="Unassembled WGS sequence"/>
</dbReference>
<keyword evidence="1" id="KW-0472">Membrane</keyword>
<protein>
    <submittedName>
        <fullName evidence="2">Uncharacterized protein</fullName>
    </submittedName>
</protein>
<name>A0A504U9Y3_9HYPH</name>
<sequence length="135" mass="14383">MEKNIFSIILNVGTVLVVAALAYGSYLNTTIAYSVGICVLIGIAVYAFRFLPAPKRRPRAEGAVAPSPAKSPASSAAIVVAVVVGLLLLLPTIVLWLGSYSPELGAFVGAIGLMAMFLILWFRSRYQRSHEGDQS</sequence>
<reference evidence="2 3" key="1">
    <citation type="submission" date="2019-06" db="EMBL/GenBank/DDBJ databases">
        <title>Rhizobium sp. CL12 isolated from roots of soybean.</title>
        <authorList>
            <person name="Wang C."/>
        </authorList>
    </citation>
    <scope>NUCLEOTIDE SEQUENCE [LARGE SCALE GENOMIC DNA]</scope>
    <source>
        <strain evidence="2 3">CL12</strain>
    </source>
</reference>